<evidence type="ECO:0000313" key="3">
    <source>
        <dbReference type="Proteomes" id="UP000038040"/>
    </source>
</evidence>
<evidence type="ECO:0000313" key="2">
    <source>
        <dbReference type="EMBL" id="VDN50644.1"/>
    </source>
</evidence>
<dbReference type="InterPro" id="IPR001466">
    <property type="entry name" value="Beta-lactam-related"/>
</dbReference>
<dbReference type="AlphaFoldDB" id="A0A0N4UDT6"/>
<dbReference type="OrthoDB" id="5946976at2759"/>
<dbReference type="Proteomes" id="UP000274756">
    <property type="component" value="Unassembled WGS sequence"/>
</dbReference>
<dbReference type="Gene3D" id="3.40.710.10">
    <property type="entry name" value="DD-peptidase/beta-lactamase superfamily"/>
    <property type="match status" value="1"/>
</dbReference>
<dbReference type="SUPFAM" id="SSF56601">
    <property type="entry name" value="beta-lactamase/transpeptidase-like"/>
    <property type="match status" value="1"/>
</dbReference>
<reference evidence="5" key="1">
    <citation type="submission" date="2017-02" db="UniProtKB">
        <authorList>
            <consortium name="WormBaseParasite"/>
        </authorList>
    </citation>
    <scope>IDENTIFICATION</scope>
</reference>
<dbReference type="Pfam" id="PF00144">
    <property type="entry name" value="Beta-lactamase"/>
    <property type="match status" value="1"/>
</dbReference>
<dbReference type="InterPro" id="IPR052907">
    <property type="entry name" value="Beta-lactamase/esterase"/>
</dbReference>
<dbReference type="WBParaSite" id="DME_0000551101-mRNA-1">
    <property type="protein sequence ID" value="DME_0000551101-mRNA-1"/>
    <property type="gene ID" value="DME_0000551101"/>
</dbReference>
<protein>
    <submittedName>
        <fullName evidence="5">Beta-lactamase domain-containing protein</fullName>
    </submittedName>
</protein>
<evidence type="ECO:0000313" key="4">
    <source>
        <dbReference type="Proteomes" id="UP000274756"/>
    </source>
</evidence>
<keyword evidence="4" id="KW-1185">Reference proteome</keyword>
<dbReference type="EMBL" id="UYYG01000005">
    <property type="protein sequence ID" value="VDN50644.1"/>
    <property type="molecule type" value="Genomic_DNA"/>
</dbReference>
<dbReference type="PANTHER" id="PTHR43319">
    <property type="entry name" value="BETA-LACTAMASE-RELATED"/>
    <property type="match status" value="1"/>
</dbReference>
<accession>A0A0N4UDT6</accession>
<sequence>MVKNFKNRWEVQGAAIAVYHKDELVVDLQGGYADASSLRKWADNTRTIVFSTSKAIGALCIALLVDKGLVKYSDLVSKYWPEFAQNGKESITIDWIMSHRAALAAFDEKITQEDACNYERMADIIAKQQPNWTPGKKCGYHALTFGWLVDQLIRRIDPKHRSVARFFREEIAIPFDASDIDFFIGLPPEEEHTVSRISVAPCWYTIREMIYDPRILILFTVLFLGLPGSLMRKMWNNCKWFKISKKTNTVNDPELHRMEQIAILGITKAKDLAKMFMLFAQGKLISKKLLQSFEKPQIFGTPDKVVWLPLAIGHGFSYEKHPYEKGRWLFGHPGYGGSTVMVDLQNELVVAYVTNGLKTGMGELTRTYRLLRNAALRSVR</sequence>
<dbReference type="Proteomes" id="UP000038040">
    <property type="component" value="Unplaced"/>
</dbReference>
<organism evidence="3 5">
    <name type="scientific">Dracunculus medinensis</name>
    <name type="common">Guinea worm</name>
    <dbReference type="NCBI Taxonomy" id="318479"/>
    <lineage>
        <taxon>Eukaryota</taxon>
        <taxon>Metazoa</taxon>
        <taxon>Ecdysozoa</taxon>
        <taxon>Nematoda</taxon>
        <taxon>Chromadorea</taxon>
        <taxon>Rhabditida</taxon>
        <taxon>Spirurina</taxon>
        <taxon>Dracunculoidea</taxon>
        <taxon>Dracunculidae</taxon>
        <taxon>Dracunculus</taxon>
    </lineage>
</organism>
<gene>
    <name evidence="2" type="ORF">DME_LOCUS617</name>
</gene>
<name>A0A0N4UDT6_DRAME</name>
<evidence type="ECO:0000313" key="5">
    <source>
        <dbReference type="WBParaSite" id="DME_0000551101-mRNA-1"/>
    </source>
</evidence>
<feature type="domain" description="Beta-lactamase-related" evidence="1">
    <location>
        <begin position="3"/>
        <end position="369"/>
    </location>
</feature>
<evidence type="ECO:0000259" key="1">
    <source>
        <dbReference type="Pfam" id="PF00144"/>
    </source>
</evidence>
<dbReference type="PANTHER" id="PTHR43319:SF4">
    <property type="entry name" value="BETA-LACTAMASE DOMAIN-CONTAINING PROTEIN 2"/>
    <property type="match status" value="1"/>
</dbReference>
<reference evidence="2 4" key="2">
    <citation type="submission" date="2018-11" db="EMBL/GenBank/DDBJ databases">
        <authorList>
            <consortium name="Pathogen Informatics"/>
        </authorList>
    </citation>
    <scope>NUCLEOTIDE SEQUENCE [LARGE SCALE GENOMIC DNA]</scope>
</reference>
<dbReference type="InterPro" id="IPR012338">
    <property type="entry name" value="Beta-lactam/transpept-like"/>
</dbReference>
<proteinExistence type="predicted"/>
<dbReference type="STRING" id="318479.A0A0N4UDT6"/>